<dbReference type="Pfam" id="PF03781">
    <property type="entry name" value="FGE-sulfatase"/>
    <property type="match status" value="1"/>
</dbReference>
<dbReference type="Proteomes" id="UP001500740">
    <property type="component" value="Unassembled WGS sequence"/>
</dbReference>
<evidence type="ECO:0000313" key="3">
    <source>
        <dbReference type="Proteomes" id="UP001500740"/>
    </source>
</evidence>
<comment type="caution">
    <text evidence="2">The sequence shown here is derived from an EMBL/GenBank/DDBJ whole genome shotgun (WGS) entry which is preliminary data.</text>
</comment>
<dbReference type="InterPro" id="IPR042095">
    <property type="entry name" value="SUMF_sf"/>
</dbReference>
<evidence type="ECO:0000313" key="2">
    <source>
        <dbReference type="EMBL" id="GAA0469872.1"/>
    </source>
</evidence>
<keyword evidence="3" id="KW-1185">Reference proteome</keyword>
<dbReference type="PANTHER" id="PTHR23150">
    <property type="entry name" value="SULFATASE MODIFYING FACTOR 1, 2"/>
    <property type="match status" value="1"/>
</dbReference>
<proteinExistence type="predicted"/>
<protein>
    <submittedName>
        <fullName evidence="2">Formylglycine-generating enzyme family protein</fullName>
    </submittedName>
</protein>
<dbReference type="SUPFAM" id="SSF56436">
    <property type="entry name" value="C-type lectin-like"/>
    <property type="match status" value="1"/>
</dbReference>
<reference evidence="3" key="1">
    <citation type="journal article" date="2019" name="Int. J. Syst. Evol. Microbiol.">
        <title>The Global Catalogue of Microorganisms (GCM) 10K type strain sequencing project: providing services to taxonomists for standard genome sequencing and annotation.</title>
        <authorList>
            <consortium name="The Broad Institute Genomics Platform"/>
            <consortium name="The Broad Institute Genome Sequencing Center for Infectious Disease"/>
            <person name="Wu L."/>
            <person name="Ma J."/>
        </authorList>
    </citation>
    <scope>NUCLEOTIDE SEQUENCE [LARGE SCALE GENOMIC DNA]</scope>
    <source>
        <strain evidence="3">JCM 14193</strain>
    </source>
</reference>
<dbReference type="EMBL" id="BAAACZ010000027">
    <property type="protein sequence ID" value="GAA0469872.1"/>
    <property type="molecule type" value="Genomic_DNA"/>
</dbReference>
<dbReference type="Gene3D" id="3.90.1580.10">
    <property type="entry name" value="paralog of FGE (formylglycine-generating enzyme)"/>
    <property type="match status" value="1"/>
</dbReference>
<gene>
    <name evidence="2" type="ORF">GCM10008935_27200</name>
</gene>
<name>A0ABP3K2Y9_9BACI</name>
<dbReference type="InterPro" id="IPR016187">
    <property type="entry name" value="CTDL_fold"/>
</dbReference>
<dbReference type="InterPro" id="IPR051043">
    <property type="entry name" value="Sulfatase_Mod_Factor_Kinase"/>
</dbReference>
<dbReference type="PANTHER" id="PTHR23150:SF19">
    <property type="entry name" value="FORMYLGLYCINE-GENERATING ENZYME"/>
    <property type="match status" value="1"/>
</dbReference>
<sequence>MTEKKTCCSANRKQVNLERLVQKENRPFNQTRQTELNKEMVLIKGGAFLMGSVDEDVNPHDGEGPVREVKVDSFYMDRTVVTNHDFKAFVEETGYVTEAEQYGWSFVFHKLIKGKNVPYVKQRVPETPWWLVVEGAYWFQPEGPHSNIDDRMDHPVVHVSWNDALAYCSWAEKRLPTEAEWEYAARGGLVQKRYPWGDALTPGGEHMCNIWQGEFPVQNFMDDGYLATAPVYSYPKNNYGLDQMAGNVWEWCQDWFSQDESERGGRSNPLGPETGGSKVMKGGSYLCHDSYCNRYRVAARTSNTTDSSSGNIGFRCVKEV</sequence>
<dbReference type="InterPro" id="IPR005532">
    <property type="entry name" value="SUMF_dom"/>
</dbReference>
<dbReference type="RefSeq" id="WP_343784448.1">
    <property type="nucleotide sequence ID" value="NZ_BAAACZ010000027.1"/>
</dbReference>
<organism evidence="2 3">
    <name type="scientific">Alkalibacillus silvisoli</name>
    <dbReference type="NCBI Taxonomy" id="392823"/>
    <lineage>
        <taxon>Bacteria</taxon>
        <taxon>Bacillati</taxon>
        <taxon>Bacillota</taxon>
        <taxon>Bacilli</taxon>
        <taxon>Bacillales</taxon>
        <taxon>Bacillaceae</taxon>
        <taxon>Alkalibacillus</taxon>
    </lineage>
</organism>
<feature type="domain" description="Sulfatase-modifying factor enzyme-like" evidence="1">
    <location>
        <begin position="37"/>
        <end position="318"/>
    </location>
</feature>
<accession>A0ABP3K2Y9</accession>
<evidence type="ECO:0000259" key="1">
    <source>
        <dbReference type="Pfam" id="PF03781"/>
    </source>
</evidence>